<evidence type="ECO:0000256" key="6">
    <source>
        <dbReference type="ARBA" id="ARBA00022801"/>
    </source>
</evidence>
<dbReference type="GeneTree" id="ENSGT00950000183016"/>
<evidence type="ECO:0000259" key="12">
    <source>
        <dbReference type="Pfam" id="PF03372"/>
    </source>
</evidence>
<evidence type="ECO:0000256" key="2">
    <source>
        <dbReference type="ARBA" id="ARBA00007092"/>
    </source>
</evidence>
<keyword evidence="5" id="KW-0227">DNA damage</keyword>
<evidence type="ECO:0000256" key="10">
    <source>
        <dbReference type="PIRSR" id="PIRSR604808-2"/>
    </source>
</evidence>
<feature type="active site" evidence="9">
    <location>
        <position position="123"/>
    </location>
</feature>
<feature type="binding site" evidence="10">
    <location>
        <position position="50"/>
    </location>
    <ligand>
        <name>Mg(2+)</name>
        <dbReference type="ChEBI" id="CHEBI:18420"/>
        <label>1</label>
    </ligand>
</feature>
<dbReference type="SUPFAM" id="SSF56219">
    <property type="entry name" value="DNase I-like"/>
    <property type="match status" value="1"/>
</dbReference>
<name>A0A6I8PWE2_XENTR</name>
<dbReference type="GO" id="GO:0006281">
    <property type="term" value="P:DNA repair"/>
    <property type="evidence" value="ECO:0007669"/>
    <property type="project" value="UniProtKB-KW"/>
</dbReference>
<dbReference type="Pfam" id="PF03372">
    <property type="entry name" value="Exo_endo_phos"/>
    <property type="match status" value="1"/>
</dbReference>
<keyword evidence="6" id="KW-0378">Hydrolase</keyword>
<feature type="binding site" evidence="10">
    <location>
        <position position="155"/>
    </location>
    <ligand>
        <name>Mg(2+)</name>
        <dbReference type="ChEBI" id="CHEBI:18420"/>
        <label>1</label>
    </ligand>
</feature>
<feature type="site" description="Interaction with DNA substrate" evidence="11">
    <location>
        <position position="241"/>
    </location>
</feature>
<dbReference type="GO" id="GO:0008311">
    <property type="term" value="F:double-stranded DNA 3'-5' DNA exonuclease activity"/>
    <property type="evidence" value="ECO:0007669"/>
    <property type="project" value="UniProtKB-EC"/>
</dbReference>
<evidence type="ECO:0000256" key="9">
    <source>
        <dbReference type="PIRSR" id="PIRSR604808-1"/>
    </source>
</evidence>
<feature type="site" description="Important for catalytic activity" evidence="11">
    <location>
        <position position="216"/>
    </location>
</feature>
<keyword evidence="8" id="KW-0234">DNA repair</keyword>
<feature type="binding site" evidence="10">
    <location>
        <position position="153"/>
    </location>
    <ligand>
        <name>Mg(2+)</name>
        <dbReference type="ChEBI" id="CHEBI:18420"/>
        <label>1</label>
    </ligand>
</feature>
<feature type="domain" description="Endonuclease/exonuclease/phosphatase" evidence="12">
    <location>
        <begin position="19"/>
        <end position="241"/>
    </location>
</feature>
<keyword evidence="4 10" id="KW-0479">Metal-binding</keyword>
<keyword evidence="7 10" id="KW-0460">Magnesium</keyword>
<dbReference type="InterPro" id="IPR005135">
    <property type="entry name" value="Endo/exonuclease/phosphatase"/>
</dbReference>
<feature type="site" description="Transition state stabilizer" evidence="11">
    <location>
        <position position="155"/>
    </location>
</feature>
<feature type="active site" description="Proton acceptor" evidence="9">
    <location>
        <position position="241"/>
    </location>
</feature>
<accession>A0A6I8PWE2</accession>
<protein>
    <recommendedName>
        <fullName evidence="3">exodeoxyribonuclease III</fullName>
        <ecNumber evidence="3">3.1.11.2</ecNumber>
    </recommendedName>
</protein>
<reference evidence="13" key="2">
    <citation type="submission" date="2020-05" db="UniProtKB">
        <authorList>
            <consortium name="Ensembl"/>
        </authorList>
    </citation>
    <scope>IDENTIFICATION</scope>
</reference>
<feature type="binding site" evidence="10">
    <location>
        <position position="21"/>
    </location>
    <ligand>
        <name>Mg(2+)</name>
        <dbReference type="ChEBI" id="CHEBI:18420"/>
        <label>1</label>
    </ligand>
</feature>
<sequence>MPHLKPRPPVTTTTLKVYSINANGLNSPWKRRALLQELKTNKIQLALIQETHYKLNQTPKWYDKHYSTIIHSTPQDTKVRGTAIILANNLQLELIATKLDPQGNYTFLKGKISSCIYTFASIYLPNKEQTDTMRQIYDSLLIFAEGTLIMGGDFNTPLVLKLDCSSGTTSISLKQTNRLKQQLHSFQLVDVWRTLHPQDKNYTFYSHSHDIYSRIDYIFVAHNALDDIQKASIGSITWSDHAPVYIDFSLNTPYEKQFSWKINDGLLKNPDILEIITKATKEYFTNNANTASNAIIEWEAYKCYIRGILIQQGSKLKKERFRKKQELLHQIHKLELSHMTLKTPQTLTDLTIARQELKSLLQTETDRASFLLRKLFYDHGNKCSRMLARMLKTKEQKNHIFKMKSPQGQVLESPKEIHKTLTDYYKKLYQINNPKSTHPPPQQL</sequence>
<dbReference type="PANTHER" id="PTHR22748:SF26">
    <property type="entry name" value="ENDONUCLEASE_EXONUCLEASE_PHOSPHATASE DOMAIN-CONTAINING PROTEIN"/>
    <property type="match status" value="1"/>
</dbReference>
<dbReference type="PANTHER" id="PTHR22748">
    <property type="entry name" value="AP ENDONUCLEASE"/>
    <property type="match status" value="1"/>
</dbReference>
<dbReference type="AlphaFoldDB" id="A0A6I8PWE2"/>
<dbReference type="CDD" id="cd09076">
    <property type="entry name" value="L1-EN"/>
    <property type="match status" value="1"/>
</dbReference>
<dbReference type="InterPro" id="IPR004808">
    <property type="entry name" value="AP_endonuc_1"/>
</dbReference>
<evidence type="ECO:0000256" key="7">
    <source>
        <dbReference type="ARBA" id="ARBA00022842"/>
    </source>
</evidence>
<evidence type="ECO:0000256" key="8">
    <source>
        <dbReference type="ARBA" id="ARBA00023204"/>
    </source>
</evidence>
<dbReference type="GO" id="GO:0046872">
    <property type="term" value="F:metal ion binding"/>
    <property type="evidence" value="ECO:0007669"/>
    <property type="project" value="UniProtKB-KW"/>
</dbReference>
<feature type="binding site" evidence="10">
    <location>
        <position position="241"/>
    </location>
    <ligand>
        <name>Mg(2+)</name>
        <dbReference type="ChEBI" id="CHEBI:18420"/>
        <label>1</label>
    </ligand>
</feature>
<comment type="similarity">
    <text evidence="2">Belongs to the DNA repair enzymes AP/ExoA family.</text>
</comment>
<dbReference type="InParanoid" id="A0A6I8PWE2"/>
<comment type="catalytic activity">
    <reaction evidence="1">
        <text>Exonucleolytic cleavage in the 3'- to 5'-direction to yield nucleoside 5'-phosphates.</text>
        <dbReference type="EC" id="3.1.11.2"/>
    </reaction>
</comment>
<feature type="binding site" evidence="10">
    <location>
        <position position="240"/>
    </location>
    <ligand>
        <name>Mg(2+)</name>
        <dbReference type="ChEBI" id="CHEBI:18420"/>
        <label>1</label>
    </ligand>
</feature>
<feature type="active site" description="Proton donor/acceptor" evidence="9">
    <location>
        <position position="153"/>
    </location>
</feature>
<evidence type="ECO:0000256" key="11">
    <source>
        <dbReference type="PIRSR" id="PIRSR604808-3"/>
    </source>
</evidence>
<evidence type="ECO:0000256" key="1">
    <source>
        <dbReference type="ARBA" id="ARBA00000493"/>
    </source>
</evidence>
<proteinExistence type="inferred from homology"/>
<keyword evidence="10" id="KW-0464">Manganese</keyword>
<comment type="cofactor">
    <cofactor evidence="10">
        <name>Mg(2+)</name>
        <dbReference type="ChEBI" id="CHEBI:18420"/>
    </cofactor>
    <cofactor evidence="10">
        <name>Mn(2+)</name>
        <dbReference type="ChEBI" id="CHEBI:29035"/>
    </cofactor>
    <text evidence="10">Probably binds two magnesium or manganese ions per subunit.</text>
</comment>
<evidence type="ECO:0000256" key="3">
    <source>
        <dbReference type="ARBA" id="ARBA00012115"/>
    </source>
</evidence>
<dbReference type="InterPro" id="IPR036691">
    <property type="entry name" value="Endo/exonu/phosph_ase_sf"/>
</dbReference>
<reference evidence="13" key="1">
    <citation type="journal article" date="2010" name="Science">
        <title>The genome of the Western clawed frog Xenopus tropicalis.</title>
        <authorList>
            <person name="Hellsten U."/>
            <person name="Harland R.M."/>
            <person name="Gilchrist M.J."/>
            <person name="Hendrix D."/>
            <person name="Jurka J."/>
            <person name="Kapitonov V."/>
            <person name="Ovcharenko I."/>
            <person name="Putnam N.H."/>
            <person name="Shu S."/>
            <person name="Taher L."/>
            <person name="Blitz I.L."/>
            <person name="Blumberg B."/>
            <person name="Dichmann D.S."/>
            <person name="Dubchak I."/>
            <person name="Amaya E."/>
            <person name="Detter J.C."/>
            <person name="Fletcher R."/>
            <person name="Gerhard D.S."/>
            <person name="Goodstein D."/>
            <person name="Graves T."/>
            <person name="Grigoriev I.V."/>
            <person name="Grimwood J."/>
            <person name="Kawashima T."/>
            <person name="Lindquist E."/>
            <person name="Lucas S.M."/>
            <person name="Mead P.E."/>
            <person name="Mitros T."/>
            <person name="Ogino H."/>
            <person name="Ohta Y."/>
            <person name="Poliakov A.V."/>
            <person name="Pollet N."/>
            <person name="Robert J."/>
            <person name="Salamov A."/>
            <person name="Sater A.K."/>
            <person name="Schmutz J."/>
            <person name="Terry A."/>
            <person name="Vize P.D."/>
            <person name="Warren W.C."/>
            <person name="Wells D."/>
            <person name="Wills A."/>
            <person name="Wilson R.K."/>
            <person name="Zimmerman L.B."/>
            <person name="Zorn A.M."/>
            <person name="Grainger R."/>
            <person name="Grammer T."/>
            <person name="Khokha M.K."/>
            <person name="Richardson P.M."/>
            <person name="Rokhsar D.S."/>
        </authorList>
    </citation>
    <scope>NUCLEOTIDE SEQUENCE [LARGE SCALE GENOMIC DNA]</scope>
    <source>
        <strain evidence="13">Nigerian</strain>
    </source>
</reference>
<dbReference type="Gene3D" id="3.60.10.10">
    <property type="entry name" value="Endonuclease/exonuclease/phosphatase"/>
    <property type="match status" value="1"/>
</dbReference>
<evidence type="ECO:0000256" key="5">
    <source>
        <dbReference type="ARBA" id="ARBA00022763"/>
    </source>
</evidence>
<dbReference type="Ensembl" id="ENSXETT00000066197">
    <property type="protein sequence ID" value="ENSXETP00000059970"/>
    <property type="gene ID" value="ENSXETG00000039848"/>
</dbReference>
<evidence type="ECO:0000256" key="4">
    <source>
        <dbReference type="ARBA" id="ARBA00022723"/>
    </source>
</evidence>
<organism evidence="13">
    <name type="scientific">Xenopus tropicalis</name>
    <name type="common">Western clawed frog</name>
    <name type="synonym">Silurana tropicalis</name>
    <dbReference type="NCBI Taxonomy" id="8364"/>
    <lineage>
        <taxon>Eukaryota</taxon>
        <taxon>Metazoa</taxon>
        <taxon>Chordata</taxon>
        <taxon>Craniata</taxon>
        <taxon>Vertebrata</taxon>
        <taxon>Euteleostomi</taxon>
        <taxon>Amphibia</taxon>
        <taxon>Batrachia</taxon>
        <taxon>Anura</taxon>
        <taxon>Pipoidea</taxon>
        <taxon>Pipidae</taxon>
        <taxon>Xenopodinae</taxon>
        <taxon>Xenopus</taxon>
        <taxon>Silurana</taxon>
    </lineage>
</organism>
<dbReference type="EC" id="3.1.11.2" evidence="3"/>
<evidence type="ECO:0000313" key="13">
    <source>
        <dbReference type="Ensembl" id="ENSXETP00000059970"/>
    </source>
</evidence>